<gene>
    <name evidence="1" type="ORF">N8T08_002520</name>
</gene>
<name>A0ACC3B8R0_9EURO</name>
<protein>
    <submittedName>
        <fullName evidence="1">Uncharacterized protein</fullName>
    </submittedName>
</protein>
<accession>A0ACC3B8R0</accession>
<sequence length="551" mass="60590">MGVELKAGVSRDSKVIVADYDLGGLNLLYSTAEIFTWKKYDDRTVLVLYGAIGEAHEAALITDERLDTVEGEVITSSQGGDTLTFNWAPSKDRSVVKVGKLVIYLLDRNSAYQYFVPVLPSDKRGAYGTSETNPDAVIVRAGYLVRSAQIADSTLKISADFNKTTEVEIIGSPSGVSTLEINGNRVETITNKAQNLQTEVKYNSPEFNVPDLSQVTWKYINALPEIKAGYDDSAWVKANRRQTNNTFETLKTPTVLYSGEYGFHTGYLIYRGHFVASGNEKAFNVTTVGGAAFGSSVWLNETYLGSWQGDVSSDRKAIAYHLPSLTPGKPYVLSVVVDNNGYEMNFEVGVDSMKTPRGITEFALGANNQTRINWKVTGNLGGEDYQDHTRGPKNEGGSYPERQGWHQPEPPSSDWKSVSPMRPTASGPGLAFYTTEFELSMPDGWDIPLSVEFARTSTPAKRYRVQLFVNGWQFGKHNGHLGPQTSFPVPEGIFNYKGKNTIALTVWSQEEGEAAAALDGVSLKAGPPVLSDRPMVKLVESPSWSQRENTY</sequence>
<comment type="caution">
    <text evidence="1">The sequence shown here is derived from an EMBL/GenBank/DDBJ whole genome shotgun (WGS) entry which is preliminary data.</text>
</comment>
<dbReference type="EMBL" id="JAOPJF010000015">
    <property type="protein sequence ID" value="KAK1146759.1"/>
    <property type="molecule type" value="Genomic_DNA"/>
</dbReference>
<organism evidence="1 2">
    <name type="scientific">Aspergillus melleus</name>
    <dbReference type="NCBI Taxonomy" id="138277"/>
    <lineage>
        <taxon>Eukaryota</taxon>
        <taxon>Fungi</taxon>
        <taxon>Dikarya</taxon>
        <taxon>Ascomycota</taxon>
        <taxon>Pezizomycotina</taxon>
        <taxon>Eurotiomycetes</taxon>
        <taxon>Eurotiomycetidae</taxon>
        <taxon>Eurotiales</taxon>
        <taxon>Aspergillaceae</taxon>
        <taxon>Aspergillus</taxon>
        <taxon>Aspergillus subgen. Circumdati</taxon>
    </lineage>
</organism>
<evidence type="ECO:0000313" key="2">
    <source>
        <dbReference type="Proteomes" id="UP001177260"/>
    </source>
</evidence>
<dbReference type="Proteomes" id="UP001177260">
    <property type="component" value="Unassembled WGS sequence"/>
</dbReference>
<keyword evidence="2" id="KW-1185">Reference proteome</keyword>
<proteinExistence type="predicted"/>
<reference evidence="1 2" key="1">
    <citation type="journal article" date="2023" name="ACS Omega">
        <title>Identification of the Neoaspergillic Acid Biosynthesis Gene Cluster by Establishing an In Vitro CRISPR-Ribonucleoprotein Genetic System in Aspergillus melleus.</title>
        <authorList>
            <person name="Yuan B."/>
            <person name="Grau M.F."/>
            <person name="Murata R.M."/>
            <person name="Torok T."/>
            <person name="Venkateswaran K."/>
            <person name="Stajich J.E."/>
            <person name="Wang C.C.C."/>
        </authorList>
    </citation>
    <scope>NUCLEOTIDE SEQUENCE [LARGE SCALE GENOMIC DNA]</scope>
    <source>
        <strain evidence="1 2">IMV 1140</strain>
    </source>
</reference>
<evidence type="ECO:0000313" key="1">
    <source>
        <dbReference type="EMBL" id="KAK1146759.1"/>
    </source>
</evidence>